<dbReference type="InterPro" id="IPR013520">
    <property type="entry name" value="Ribonucl_H"/>
</dbReference>
<evidence type="ECO:0000256" key="3">
    <source>
        <dbReference type="ARBA" id="ARBA00022722"/>
    </source>
</evidence>
<comment type="similarity">
    <text evidence="2">Belongs to the REXO1/REXO3 family.</text>
</comment>
<dbReference type="FunFam" id="3.30.420.10:FF:000019">
    <property type="entry name" value="RNA exonuclease NEF-sp"/>
    <property type="match status" value="1"/>
</dbReference>
<evidence type="ECO:0000256" key="2">
    <source>
        <dbReference type="ARBA" id="ARBA00006357"/>
    </source>
</evidence>
<dbReference type="InterPro" id="IPR036397">
    <property type="entry name" value="RNaseH_sf"/>
</dbReference>
<evidence type="ECO:0000259" key="7">
    <source>
        <dbReference type="SMART" id="SM00479"/>
    </source>
</evidence>
<dbReference type="SUPFAM" id="SSF53098">
    <property type="entry name" value="Ribonuclease H-like"/>
    <property type="match status" value="1"/>
</dbReference>
<dbReference type="GO" id="GO:0003676">
    <property type="term" value="F:nucleic acid binding"/>
    <property type="evidence" value="ECO:0007669"/>
    <property type="project" value="InterPro"/>
</dbReference>
<feature type="domain" description="Exonuclease" evidence="7">
    <location>
        <begin position="134"/>
        <end position="288"/>
    </location>
</feature>
<organism evidence="8">
    <name type="scientific">Aceria tosichella</name>
    <name type="common">wheat curl mite</name>
    <dbReference type="NCBI Taxonomy" id="561515"/>
    <lineage>
        <taxon>Eukaryota</taxon>
        <taxon>Metazoa</taxon>
        <taxon>Ecdysozoa</taxon>
        <taxon>Arthropoda</taxon>
        <taxon>Chelicerata</taxon>
        <taxon>Arachnida</taxon>
        <taxon>Acari</taxon>
        <taxon>Acariformes</taxon>
        <taxon>Trombidiformes</taxon>
        <taxon>Prostigmata</taxon>
        <taxon>Eupodina</taxon>
        <taxon>Eriophyoidea</taxon>
        <taxon>Eriophyidae</taxon>
        <taxon>Eriophyinae</taxon>
        <taxon>Aceriini</taxon>
        <taxon>Aceria</taxon>
    </lineage>
</organism>
<evidence type="ECO:0000313" key="8">
    <source>
        <dbReference type="EMBL" id="MDE51228.1"/>
    </source>
</evidence>
<evidence type="ECO:0000256" key="1">
    <source>
        <dbReference type="ARBA" id="ARBA00004123"/>
    </source>
</evidence>
<dbReference type="AlphaFoldDB" id="A0A6G1SLF0"/>
<protein>
    <submittedName>
        <fullName evidence="8">RNA exonuclease 1</fullName>
    </submittedName>
</protein>
<dbReference type="InterPro" id="IPR034922">
    <property type="entry name" value="REX1-like_exo"/>
</dbReference>
<comment type="subcellular location">
    <subcellularLocation>
        <location evidence="1">Nucleus</location>
    </subcellularLocation>
</comment>
<dbReference type="GO" id="GO:0005634">
    <property type="term" value="C:nucleus"/>
    <property type="evidence" value="ECO:0007669"/>
    <property type="project" value="UniProtKB-SubCell"/>
</dbReference>
<evidence type="ECO:0000256" key="5">
    <source>
        <dbReference type="ARBA" id="ARBA00022839"/>
    </source>
</evidence>
<dbReference type="GO" id="GO:0004527">
    <property type="term" value="F:exonuclease activity"/>
    <property type="evidence" value="ECO:0007669"/>
    <property type="project" value="UniProtKB-KW"/>
</dbReference>
<reference evidence="8" key="1">
    <citation type="submission" date="2018-10" db="EMBL/GenBank/DDBJ databases">
        <title>Transcriptome assembly of Aceria tosichella (Wheat curl mite) Type 2.</title>
        <authorList>
            <person name="Scully E.D."/>
            <person name="Geib S.M."/>
            <person name="Palmer N.A."/>
            <person name="Gupta A.K."/>
            <person name="Sarath G."/>
            <person name="Tatineni S."/>
        </authorList>
    </citation>
    <scope>NUCLEOTIDE SEQUENCE</scope>
    <source>
        <strain evidence="8">LincolnNE</strain>
    </source>
</reference>
<accession>A0A6G1SLF0</accession>
<proteinExistence type="inferred from homology"/>
<gene>
    <name evidence="8" type="primary">Rexo1_1</name>
    <name evidence="8" type="ORF">g.15133</name>
</gene>
<keyword evidence="3" id="KW-0540">Nuclease</keyword>
<keyword evidence="4" id="KW-0378">Hydrolase</keyword>
<dbReference type="Gene3D" id="3.30.420.10">
    <property type="entry name" value="Ribonuclease H-like superfamily/Ribonuclease H"/>
    <property type="match status" value="1"/>
</dbReference>
<sequence>MPKEELIPYGYPYRDPDNPELRMAPLGKDGQKLTLREELASSYTCDRCAKVYRIGEDGMPLPTTSKCIFHPGHLWNVRISRALEKRYSCCKGDPSAGGCNSNVYHVHRGDLELENYRGYVETQPKPERDPHGHGIYALDCEMCHTTYGLELTRVTVINHKHDVVYEKLVKPRNPILDYNTKFSGIKPGDLDDVDTTLADVQRDLLSMFSNKTILVGHSLDSDMKALKIFHKHFIDTAQLFPHKRGLPFKRALRTLMVENLQVVIQEDAGHDSKEDASAALRLVMWNAKTSS</sequence>
<dbReference type="InterPro" id="IPR012337">
    <property type="entry name" value="RNaseH-like_sf"/>
</dbReference>
<dbReference type="PANTHER" id="PTHR12801">
    <property type="entry name" value="RNA EXONUCLEASE REXO1 / RECO3 FAMILY MEMBER-RELATED"/>
    <property type="match status" value="1"/>
</dbReference>
<dbReference type="CDD" id="cd06145">
    <property type="entry name" value="REX1_like"/>
    <property type="match status" value="1"/>
</dbReference>
<evidence type="ECO:0000256" key="4">
    <source>
        <dbReference type="ARBA" id="ARBA00022801"/>
    </source>
</evidence>
<dbReference type="EMBL" id="GGYP01006457">
    <property type="protein sequence ID" value="MDE51228.1"/>
    <property type="molecule type" value="Transcribed_RNA"/>
</dbReference>
<dbReference type="PANTHER" id="PTHR12801:SF115">
    <property type="entry name" value="FI18136P1-RELATED"/>
    <property type="match status" value="1"/>
</dbReference>
<evidence type="ECO:0000256" key="6">
    <source>
        <dbReference type="ARBA" id="ARBA00023242"/>
    </source>
</evidence>
<keyword evidence="6" id="KW-0539">Nucleus</keyword>
<dbReference type="InterPro" id="IPR047021">
    <property type="entry name" value="REXO1/3/4-like"/>
</dbReference>
<keyword evidence="5 8" id="KW-0269">Exonuclease</keyword>
<name>A0A6G1SLF0_9ACAR</name>
<dbReference type="SMART" id="SM00479">
    <property type="entry name" value="EXOIII"/>
    <property type="match status" value="1"/>
</dbReference>
<dbReference type="Pfam" id="PF00929">
    <property type="entry name" value="RNase_T"/>
    <property type="match status" value="1"/>
</dbReference>